<dbReference type="PANTHER" id="PTHR43586">
    <property type="entry name" value="CYSTEINE DESULFURASE"/>
    <property type="match status" value="1"/>
</dbReference>
<reference evidence="9 10" key="1">
    <citation type="submission" date="2010-07" db="EMBL/GenBank/DDBJ databases">
        <title>The complete genome of Methanosalsum zhilinae DSM 4017.</title>
        <authorList>
            <consortium name="US DOE Joint Genome Institute (JGI-PGF)"/>
            <person name="Lucas S."/>
            <person name="Copeland A."/>
            <person name="Lapidus A."/>
            <person name="Glavina del Rio T."/>
            <person name="Dalin E."/>
            <person name="Tice H."/>
            <person name="Bruce D."/>
            <person name="Goodwin L."/>
            <person name="Pitluck S."/>
            <person name="Kyrpides N."/>
            <person name="Mavromatis K."/>
            <person name="Ovchinnikova G."/>
            <person name="Daligault H."/>
            <person name="Detter J.C."/>
            <person name="Han C."/>
            <person name="Tapia R."/>
            <person name="Larimer F."/>
            <person name="Land M."/>
            <person name="Hauser L."/>
            <person name="Markowitz V."/>
            <person name="Cheng J.-F."/>
            <person name="Hugenholtz P."/>
            <person name="Woyke T."/>
            <person name="Wu D."/>
            <person name="Spring S."/>
            <person name="Schueler E."/>
            <person name="Brambilla E."/>
            <person name="Klenk H.-P."/>
            <person name="Eisen J.A."/>
        </authorList>
    </citation>
    <scope>NUCLEOTIDE SEQUENCE [LARGE SCALE GENOMIC DNA]</scope>
    <source>
        <strain evidence="10">DSM 4017 / NBRC 107636 / OCM 62 / WeN5</strain>
    </source>
</reference>
<evidence type="ECO:0000313" key="9">
    <source>
        <dbReference type="EMBL" id="AEH61353.1"/>
    </source>
</evidence>
<dbReference type="GO" id="GO:0031071">
    <property type="term" value="F:cysteine desulfurase activity"/>
    <property type="evidence" value="ECO:0007669"/>
    <property type="project" value="UniProtKB-EC"/>
</dbReference>
<protein>
    <recommendedName>
        <fullName evidence="3">cysteine desulfurase</fullName>
        <ecNumber evidence="3">2.8.1.7</ecNumber>
    </recommendedName>
</protein>
<comment type="similarity">
    <text evidence="2">Belongs to the class-V pyridoxal-phosphate-dependent aminotransferase family. Csd subfamily.</text>
</comment>
<dbReference type="EC" id="2.8.1.7" evidence="3"/>
<keyword evidence="4 9" id="KW-0808">Transferase</keyword>
<dbReference type="PANTHER" id="PTHR43586:SF8">
    <property type="entry name" value="CYSTEINE DESULFURASE 1, CHLOROPLASTIC"/>
    <property type="match status" value="1"/>
</dbReference>
<evidence type="ECO:0000256" key="3">
    <source>
        <dbReference type="ARBA" id="ARBA00012239"/>
    </source>
</evidence>
<dbReference type="KEGG" id="mzh:Mzhil_1514"/>
<comment type="cofactor">
    <cofactor evidence="1 7">
        <name>pyridoxal 5'-phosphate</name>
        <dbReference type="ChEBI" id="CHEBI:597326"/>
    </cofactor>
</comment>
<organism evidence="9 10">
    <name type="scientific">Methanosalsum zhilinae (strain DSM 4017 / NBRC 107636 / OCM 62 / WeN5)</name>
    <name type="common">Methanohalophilus zhilinae</name>
    <dbReference type="NCBI Taxonomy" id="679901"/>
    <lineage>
        <taxon>Archaea</taxon>
        <taxon>Methanobacteriati</taxon>
        <taxon>Methanobacteriota</taxon>
        <taxon>Stenosarchaea group</taxon>
        <taxon>Methanomicrobia</taxon>
        <taxon>Methanosarcinales</taxon>
        <taxon>Methanosarcinaceae</taxon>
        <taxon>Methanosalsum</taxon>
    </lineage>
</organism>
<dbReference type="GO" id="GO:0006534">
    <property type="term" value="P:cysteine metabolic process"/>
    <property type="evidence" value="ECO:0007669"/>
    <property type="project" value="InterPro"/>
</dbReference>
<dbReference type="InterPro" id="IPR016454">
    <property type="entry name" value="Cysteine_dSase"/>
</dbReference>
<dbReference type="Proteomes" id="UP000006622">
    <property type="component" value="Chromosome"/>
</dbReference>
<dbReference type="Gene3D" id="3.90.1150.10">
    <property type="entry name" value="Aspartate Aminotransferase, domain 1"/>
    <property type="match status" value="1"/>
</dbReference>
<dbReference type="AlphaFoldDB" id="F7XP61"/>
<evidence type="ECO:0000256" key="1">
    <source>
        <dbReference type="ARBA" id="ARBA00001933"/>
    </source>
</evidence>
<evidence type="ECO:0000256" key="5">
    <source>
        <dbReference type="ARBA" id="ARBA00022898"/>
    </source>
</evidence>
<dbReference type="InterPro" id="IPR010970">
    <property type="entry name" value="Cys_dSase_SufS"/>
</dbReference>
<evidence type="ECO:0000259" key="8">
    <source>
        <dbReference type="Pfam" id="PF00266"/>
    </source>
</evidence>
<keyword evidence="5" id="KW-0663">Pyridoxal phosphate</keyword>
<gene>
    <name evidence="9" type="ordered locus">Mzhil_1514</name>
</gene>
<dbReference type="OrthoDB" id="5817at2157"/>
<accession>F7XP61</accession>
<dbReference type="InterPro" id="IPR015424">
    <property type="entry name" value="PyrdxlP-dep_Trfase"/>
</dbReference>
<dbReference type="InterPro" id="IPR015421">
    <property type="entry name" value="PyrdxlP-dep_Trfase_major"/>
</dbReference>
<evidence type="ECO:0000256" key="6">
    <source>
        <dbReference type="ARBA" id="ARBA00050776"/>
    </source>
</evidence>
<feature type="domain" description="Aminotransferase class V" evidence="8">
    <location>
        <begin position="18"/>
        <end position="381"/>
    </location>
</feature>
<dbReference type="STRING" id="679901.Mzhil_1514"/>
<dbReference type="Gene3D" id="3.40.640.10">
    <property type="entry name" value="Type I PLP-dependent aspartate aminotransferase-like (Major domain)"/>
    <property type="match status" value="1"/>
</dbReference>
<comment type="catalytic activity">
    <reaction evidence="6">
        <text>(sulfur carrier)-H + L-cysteine = (sulfur carrier)-SH + L-alanine</text>
        <dbReference type="Rhea" id="RHEA:43892"/>
        <dbReference type="Rhea" id="RHEA-COMP:14737"/>
        <dbReference type="Rhea" id="RHEA-COMP:14739"/>
        <dbReference type="ChEBI" id="CHEBI:29917"/>
        <dbReference type="ChEBI" id="CHEBI:35235"/>
        <dbReference type="ChEBI" id="CHEBI:57972"/>
        <dbReference type="ChEBI" id="CHEBI:64428"/>
        <dbReference type="EC" id="2.8.1.7"/>
    </reaction>
</comment>
<dbReference type="GO" id="GO:0008483">
    <property type="term" value="F:transaminase activity"/>
    <property type="evidence" value="ECO:0007669"/>
    <property type="project" value="UniProtKB-KW"/>
</dbReference>
<dbReference type="PROSITE" id="PS00595">
    <property type="entry name" value="AA_TRANSFER_CLASS_5"/>
    <property type="match status" value="1"/>
</dbReference>
<dbReference type="CDD" id="cd06453">
    <property type="entry name" value="SufS_like"/>
    <property type="match status" value="1"/>
</dbReference>
<evidence type="ECO:0000256" key="7">
    <source>
        <dbReference type="RuleBase" id="RU004504"/>
    </source>
</evidence>
<dbReference type="RefSeq" id="WP_013898790.1">
    <property type="nucleotide sequence ID" value="NC_015676.1"/>
</dbReference>
<dbReference type="PIRSF" id="PIRSF005572">
    <property type="entry name" value="NifS"/>
    <property type="match status" value="1"/>
</dbReference>
<dbReference type="GO" id="GO:0030170">
    <property type="term" value="F:pyridoxal phosphate binding"/>
    <property type="evidence" value="ECO:0007669"/>
    <property type="project" value="InterPro"/>
</dbReference>
<dbReference type="Pfam" id="PF00266">
    <property type="entry name" value="Aminotran_5"/>
    <property type="match status" value="1"/>
</dbReference>
<dbReference type="SUPFAM" id="SSF53383">
    <property type="entry name" value="PLP-dependent transferases"/>
    <property type="match status" value="1"/>
</dbReference>
<evidence type="ECO:0000256" key="2">
    <source>
        <dbReference type="ARBA" id="ARBA00010447"/>
    </source>
</evidence>
<dbReference type="EMBL" id="CP002101">
    <property type="protein sequence ID" value="AEH61353.1"/>
    <property type="molecule type" value="Genomic_DNA"/>
</dbReference>
<keyword evidence="9" id="KW-0032">Aminotransferase</keyword>
<dbReference type="InterPro" id="IPR015422">
    <property type="entry name" value="PyrdxlP-dep_Trfase_small"/>
</dbReference>
<keyword evidence="10" id="KW-1185">Reference proteome</keyword>
<sequence>MYDVTSIREDFPVLKDVIYLDSAATTQTPVQVVAAMNDYFYRFAGNYGRGAHRLARETTNHYEESREKVASFLNADHSKIIFTKNTTEGINMVAKGMEWHAGDHIITTLIEHHSNFIPWLNLKRYGIFVDVIEPDSRGIIDPVDIEGAINDNTRLIAISHVSNVFGSIQDIESIIRIAHRNDIQVLVDGAQSAGHMTVDLSALNCDFFATSGHKGLLGPQGTGVMYIKDPDDLEPVYLGGGTVHGVGIDSFELEPFPGRFEAGTPNIPGVIGLGRSIEYIQDIGIKNIEKHENELTEYAISRLSEIPMVEIYGPDNRAGVIPFSISGMNSHDVAMIMDETKRICVRSGYHCAMPAIEFLKLDGAVRASFGLYNTVKEVDIFADAVGQITSLVS</sequence>
<evidence type="ECO:0000256" key="4">
    <source>
        <dbReference type="ARBA" id="ARBA00022679"/>
    </source>
</evidence>
<dbReference type="HOGENOM" id="CLU_003433_2_5_2"/>
<proteinExistence type="inferred from homology"/>
<evidence type="ECO:0000313" key="10">
    <source>
        <dbReference type="Proteomes" id="UP000006622"/>
    </source>
</evidence>
<dbReference type="InterPro" id="IPR000192">
    <property type="entry name" value="Aminotrans_V_dom"/>
</dbReference>
<name>F7XP61_METZD</name>
<dbReference type="InterPro" id="IPR020578">
    <property type="entry name" value="Aminotrans_V_PyrdxlP_BS"/>
</dbReference>
<dbReference type="GeneID" id="10823152"/>